<dbReference type="InterPro" id="IPR014721">
    <property type="entry name" value="Ribsml_uS5_D2-typ_fold_subgr"/>
</dbReference>
<protein>
    <recommendedName>
        <fullName evidence="4">DNA mismatch repair protein MutL</fullName>
    </recommendedName>
</protein>
<reference evidence="8 9" key="1">
    <citation type="submission" date="2019-10" db="EMBL/GenBank/DDBJ databases">
        <title>Whole-genome sequence of the extremophile Heliorestis acidaminivorans DSM 24790.</title>
        <authorList>
            <person name="Kyndt J.A."/>
            <person name="Meyer T.E."/>
        </authorList>
    </citation>
    <scope>NUCLEOTIDE SEQUENCE [LARGE SCALE GENOMIC DNA]</scope>
    <source>
        <strain evidence="8 9">DSM 24790</strain>
    </source>
</reference>
<evidence type="ECO:0000256" key="5">
    <source>
        <dbReference type="SAM" id="MobiDB-lite"/>
    </source>
</evidence>
<dbReference type="EMBL" id="WBXO01000001">
    <property type="protein sequence ID" value="KAB2954207.1"/>
    <property type="molecule type" value="Genomic_DNA"/>
</dbReference>
<name>A0A6I0F5V1_9FIRM</name>
<dbReference type="Gene3D" id="3.30.1540.20">
    <property type="entry name" value="MutL, C-terminal domain, dimerisation subdomain"/>
    <property type="match status" value="1"/>
</dbReference>
<dbReference type="FunFam" id="3.30.565.10:FF:000003">
    <property type="entry name" value="DNA mismatch repair endonuclease MutL"/>
    <property type="match status" value="1"/>
</dbReference>
<dbReference type="InterPro" id="IPR038973">
    <property type="entry name" value="MutL/Mlh/Pms-like"/>
</dbReference>
<dbReference type="GO" id="GO:0004519">
    <property type="term" value="F:endonuclease activity"/>
    <property type="evidence" value="ECO:0007669"/>
    <property type="project" value="UniProtKB-KW"/>
</dbReference>
<dbReference type="InterPro" id="IPR042121">
    <property type="entry name" value="MutL_C_regsub"/>
</dbReference>
<dbReference type="PANTHER" id="PTHR10073">
    <property type="entry name" value="DNA MISMATCH REPAIR PROTEIN MLH, PMS, MUTL"/>
    <property type="match status" value="1"/>
</dbReference>
<dbReference type="HAMAP" id="MF_00149">
    <property type="entry name" value="DNA_mis_repair"/>
    <property type="match status" value="1"/>
</dbReference>
<dbReference type="NCBIfam" id="TIGR00585">
    <property type="entry name" value="mutl"/>
    <property type="match status" value="1"/>
</dbReference>
<keyword evidence="8" id="KW-0255">Endonuclease</keyword>
<evidence type="ECO:0000256" key="3">
    <source>
        <dbReference type="ARBA" id="ARBA00023204"/>
    </source>
</evidence>
<dbReference type="PANTHER" id="PTHR10073:SF12">
    <property type="entry name" value="DNA MISMATCH REPAIR PROTEIN MLH1"/>
    <property type="match status" value="1"/>
</dbReference>
<comment type="function">
    <text evidence="4">This protein is involved in the repair of mismatches in DNA. It is required for dam-dependent methyl-directed DNA mismatch repair. May act as a 'molecular matchmaker', a protein that promotes the formation of a stable complex between two or more DNA-binding proteins in an ATP-dependent manner without itself being part of a final effector complex.</text>
</comment>
<dbReference type="InterPro" id="IPR036890">
    <property type="entry name" value="HATPase_C_sf"/>
</dbReference>
<dbReference type="Gene3D" id="3.30.565.10">
    <property type="entry name" value="Histidine kinase-like ATPase, C-terminal domain"/>
    <property type="match status" value="1"/>
</dbReference>
<dbReference type="CDD" id="cd16926">
    <property type="entry name" value="HATPase_MutL-MLH-PMS-like"/>
    <property type="match status" value="1"/>
</dbReference>
<keyword evidence="9" id="KW-1185">Reference proteome</keyword>
<dbReference type="SUPFAM" id="SSF55874">
    <property type="entry name" value="ATPase domain of HSP90 chaperone/DNA topoisomerase II/histidine kinase"/>
    <property type="match status" value="1"/>
</dbReference>
<dbReference type="InterPro" id="IPR020667">
    <property type="entry name" value="DNA_mismatch_repair_MutL"/>
</dbReference>
<dbReference type="GO" id="GO:0140664">
    <property type="term" value="F:ATP-dependent DNA damage sensor activity"/>
    <property type="evidence" value="ECO:0007669"/>
    <property type="project" value="InterPro"/>
</dbReference>
<dbReference type="InterPro" id="IPR014762">
    <property type="entry name" value="DNA_mismatch_repair_CS"/>
</dbReference>
<dbReference type="Gene3D" id="3.30.1370.100">
    <property type="entry name" value="MutL, C-terminal domain, regulatory subdomain"/>
    <property type="match status" value="1"/>
</dbReference>
<evidence type="ECO:0000259" key="6">
    <source>
        <dbReference type="SMART" id="SM00853"/>
    </source>
</evidence>
<organism evidence="8 9">
    <name type="scientific">Heliorestis acidaminivorans</name>
    <dbReference type="NCBI Taxonomy" id="553427"/>
    <lineage>
        <taxon>Bacteria</taxon>
        <taxon>Bacillati</taxon>
        <taxon>Bacillota</taxon>
        <taxon>Clostridia</taxon>
        <taxon>Eubacteriales</taxon>
        <taxon>Heliobacteriaceae</taxon>
        <taxon>Heliorestis</taxon>
    </lineage>
</organism>
<keyword evidence="2 4" id="KW-0227">DNA damage</keyword>
<dbReference type="SMART" id="SM01340">
    <property type="entry name" value="DNA_mis_repair"/>
    <property type="match status" value="1"/>
</dbReference>
<gene>
    <name evidence="4 8" type="primary">mutL</name>
    <name evidence="8" type="ORF">F9B85_00460</name>
</gene>
<comment type="similarity">
    <text evidence="1 4">Belongs to the DNA mismatch repair MutL/HexB family.</text>
</comment>
<evidence type="ECO:0000256" key="2">
    <source>
        <dbReference type="ARBA" id="ARBA00022763"/>
    </source>
</evidence>
<dbReference type="OrthoDB" id="9763467at2"/>
<dbReference type="GO" id="GO:0006298">
    <property type="term" value="P:mismatch repair"/>
    <property type="evidence" value="ECO:0007669"/>
    <property type="project" value="UniProtKB-UniRule"/>
</dbReference>
<evidence type="ECO:0000256" key="4">
    <source>
        <dbReference type="HAMAP-Rule" id="MF_00149"/>
    </source>
</evidence>
<dbReference type="AlphaFoldDB" id="A0A6I0F5V1"/>
<dbReference type="PROSITE" id="PS00058">
    <property type="entry name" value="DNA_MISMATCH_REPAIR_1"/>
    <property type="match status" value="1"/>
</dbReference>
<dbReference type="GO" id="GO:0030983">
    <property type="term" value="F:mismatched DNA binding"/>
    <property type="evidence" value="ECO:0007669"/>
    <property type="project" value="InterPro"/>
</dbReference>
<dbReference type="SMART" id="SM00853">
    <property type="entry name" value="MutL_C"/>
    <property type="match status" value="1"/>
</dbReference>
<dbReference type="SUPFAM" id="SSF54211">
    <property type="entry name" value="Ribosomal protein S5 domain 2-like"/>
    <property type="match status" value="1"/>
</dbReference>
<keyword evidence="8" id="KW-0378">Hydrolase</keyword>
<dbReference type="RefSeq" id="WP_151617653.1">
    <property type="nucleotide sequence ID" value="NZ_WBXO01000001.1"/>
</dbReference>
<dbReference type="CDD" id="cd00782">
    <property type="entry name" value="MutL_Trans"/>
    <property type="match status" value="1"/>
</dbReference>
<dbReference type="InterPro" id="IPR002099">
    <property type="entry name" value="MutL/Mlh/PMS"/>
</dbReference>
<accession>A0A6I0F5V1</accession>
<proteinExistence type="inferred from homology"/>
<dbReference type="InterPro" id="IPR013507">
    <property type="entry name" value="DNA_mismatch_S5_2-like"/>
</dbReference>
<keyword evidence="8" id="KW-0540">Nuclease</keyword>
<dbReference type="Proteomes" id="UP000468766">
    <property type="component" value="Unassembled WGS sequence"/>
</dbReference>
<dbReference type="Pfam" id="PF13589">
    <property type="entry name" value="HATPase_c_3"/>
    <property type="match status" value="1"/>
</dbReference>
<evidence type="ECO:0000313" key="8">
    <source>
        <dbReference type="EMBL" id="KAB2954207.1"/>
    </source>
</evidence>
<dbReference type="InterPro" id="IPR037198">
    <property type="entry name" value="MutL_C_sf"/>
</dbReference>
<feature type="domain" description="DNA mismatch repair protein S5" evidence="7">
    <location>
        <begin position="208"/>
        <end position="328"/>
    </location>
</feature>
<dbReference type="GO" id="GO:0016887">
    <property type="term" value="F:ATP hydrolysis activity"/>
    <property type="evidence" value="ECO:0007669"/>
    <property type="project" value="InterPro"/>
</dbReference>
<feature type="domain" description="MutL C-terminal dimerisation" evidence="6">
    <location>
        <begin position="444"/>
        <end position="588"/>
    </location>
</feature>
<feature type="region of interest" description="Disordered" evidence="5">
    <location>
        <begin position="334"/>
        <end position="355"/>
    </location>
</feature>
<dbReference type="InterPro" id="IPR042120">
    <property type="entry name" value="MutL_C_dimsub"/>
</dbReference>
<dbReference type="Pfam" id="PF08676">
    <property type="entry name" value="MutL_C"/>
    <property type="match status" value="1"/>
</dbReference>
<dbReference type="Pfam" id="PF01119">
    <property type="entry name" value="DNA_mis_repair"/>
    <property type="match status" value="1"/>
</dbReference>
<evidence type="ECO:0000259" key="7">
    <source>
        <dbReference type="SMART" id="SM01340"/>
    </source>
</evidence>
<evidence type="ECO:0000313" key="9">
    <source>
        <dbReference type="Proteomes" id="UP000468766"/>
    </source>
</evidence>
<dbReference type="InterPro" id="IPR014790">
    <property type="entry name" value="MutL_C"/>
</dbReference>
<dbReference type="GO" id="GO:0032300">
    <property type="term" value="C:mismatch repair complex"/>
    <property type="evidence" value="ECO:0007669"/>
    <property type="project" value="InterPro"/>
</dbReference>
<dbReference type="InterPro" id="IPR020568">
    <property type="entry name" value="Ribosomal_Su5_D2-typ_SF"/>
</dbReference>
<dbReference type="SUPFAM" id="SSF118116">
    <property type="entry name" value="DNA mismatch repair protein MutL"/>
    <property type="match status" value="1"/>
</dbReference>
<dbReference type="GO" id="GO:0005524">
    <property type="term" value="F:ATP binding"/>
    <property type="evidence" value="ECO:0007669"/>
    <property type="project" value="InterPro"/>
</dbReference>
<comment type="caution">
    <text evidence="8">The sequence shown here is derived from an EMBL/GenBank/DDBJ whole genome shotgun (WGS) entry which is preliminary data.</text>
</comment>
<dbReference type="Gene3D" id="3.30.230.10">
    <property type="match status" value="1"/>
</dbReference>
<keyword evidence="3 4" id="KW-0234">DNA repair</keyword>
<sequence length="631" mass="70893">MALIKVLDSHTVNQIAAGEVVERPASVVKELMENAFDAGATRIDIHLIEGGKEKIRIVDNGSGMDEEDLTLSVQRYATSKISKASDLLTVHTLGFRGEALPSIASVAKVEITTRQGDEQGRRLRIEGGKIHPVEIVGAPPGTTVDVEDLFYNTPARKKFLKSTSAEASLCAEVVHRLALSHPAVALSLRQGRQVTFRTAGNNRTIEVISSLYGKECLPYLLEVNSTMTETGWQLRGYIGQPALNRSNRNQQNWFVNGRWVRCRALSVAVEEAFQGTLPLHRFPFFVLYLTIPSANLDVNAHPTKQEIKFNREKEVSHFVYKAVASTLNQRSLTRPLWDGPQEKKEPLNENSSTKANNLKKELYEKAIDFHKDIDQSSNNQSFKQDINASFSKPIVFEADLASEKESLQEQKTSWQESRSTLTNLEGEKEVQEKLLAGQIAQWIPIGQFRCRYIIAEGDDGLYLIDQHAAHERVLYQQLKQKVVNLSEEEASQQLLIARSITFTALEFQTLIEEVQILRDMGFVLEHFGGQTFLVRAVPVNLPIGEEEEYLRTFIEKIMKGNRRDRALVQEAALESLACQGAIKAGQRLNYSEMTALLQDLALLEGTDTCPHGRPYLIRIGLKELEGKFHRT</sequence>
<evidence type="ECO:0000256" key="1">
    <source>
        <dbReference type="ARBA" id="ARBA00006082"/>
    </source>
</evidence>